<dbReference type="PANTHER" id="PTHR32089">
    <property type="entry name" value="METHYL-ACCEPTING CHEMOTAXIS PROTEIN MCPB"/>
    <property type="match status" value="1"/>
</dbReference>
<protein>
    <recommendedName>
        <fullName evidence="12">Chemotaxis protein</fullName>
    </recommendedName>
</protein>
<evidence type="ECO:0000256" key="1">
    <source>
        <dbReference type="ARBA" id="ARBA00004236"/>
    </source>
</evidence>
<comment type="caution">
    <text evidence="10">The sequence shown here is derived from an EMBL/GenBank/DDBJ whole genome shotgun (WGS) entry which is preliminary data.</text>
</comment>
<proteinExistence type="inferred from homology"/>
<evidence type="ECO:0000259" key="9">
    <source>
        <dbReference type="PROSITE" id="PS50885"/>
    </source>
</evidence>
<evidence type="ECO:0000256" key="7">
    <source>
        <dbReference type="SAM" id="Phobius"/>
    </source>
</evidence>
<feature type="domain" description="Methyl-accepting transducer" evidence="8">
    <location>
        <begin position="276"/>
        <end position="512"/>
    </location>
</feature>
<comment type="subcellular location">
    <subcellularLocation>
        <location evidence="1">Cell membrane</location>
    </subcellularLocation>
</comment>
<accession>A0A073JX72</accession>
<dbReference type="EMBL" id="JOTN01000011">
    <property type="protein sequence ID" value="KEK18851.1"/>
    <property type="molecule type" value="Genomic_DNA"/>
</dbReference>
<evidence type="ECO:0000256" key="3">
    <source>
        <dbReference type="ARBA" id="ARBA00023136"/>
    </source>
</evidence>
<reference evidence="10 11" key="1">
    <citation type="submission" date="2014-06" db="EMBL/GenBank/DDBJ databases">
        <title>Draft genome sequence of Bacillus manliponensis JCM 15802 (MCCC 1A00708).</title>
        <authorList>
            <person name="Lai Q."/>
            <person name="Liu Y."/>
            <person name="Shao Z."/>
        </authorList>
    </citation>
    <scope>NUCLEOTIDE SEQUENCE [LARGE SCALE GENOMIC DNA]</scope>
    <source>
        <strain evidence="10 11">JCM 15802</strain>
    </source>
</reference>
<dbReference type="InterPro" id="IPR003660">
    <property type="entry name" value="HAMP_dom"/>
</dbReference>
<dbReference type="SMART" id="SM00283">
    <property type="entry name" value="MA"/>
    <property type="match status" value="1"/>
</dbReference>
<dbReference type="PANTHER" id="PTHR32089:SF112">
    <property type="entry name" value="LYSOZYME-LIKE PROTEIN-RELATED"/>
    <property type="match status" value="1"/>
</dbReference>
<dbReference type="GO" id="GO:0006935">
    <property type="term" value="P:chemotaxis"/>
    <property type="evidence" value="ECO:0007669"/>
    <property type="project" value="InterPro"/>
</dbReference>
<dbReference type="InterPro" id="IPR004089">
    <property type="entry name" value="MCPsignal_dom"/>
</dbReference>
<dbReference type="GO" id="GO:0007165">
    <property type="term" value="P:signal transduction"/>
    <property type="evidence" value="ECO:0007669"/>
    <property type="project" value="UniProtKB-KW"/>
</dbReference>
<evidence type="ECO:0000256" key="5">
    <source>
        <dbReference type="ARBA" id="ARBA00029447"/>
    </source>
</evidence>
<evidence type="ECO:0000259" key="8">
    <source>
        <dbReference type="PROSITE" id="PS50111"/>
    </source>
</evidence>
<dbReference type="SUPFAM" id="SSF58104">
    <property type="entry name" value="Methyl-accepting chemotaxis protein (MCP) signaling domain"/>
    <property type="match status" value="1"/>
</dbReference>
<dbReference type="PROSITE" id="PS50111">
    <property type="entry name" value="CHEMOTAXIS_TRANSDUC_2"/>
    <property type="match status" value="1"/>
</dbReference>
<evidence type="ECO:0000256" key="4">
    <source>
        <dbReference type="ARBA" id="ARBA00023224"/>
    </source>
</evidence>
<sequence length="568" mass="62976">MKNLKIRNKILLMMLVISLLFSTSLLFIFFSAKNQANMAIELEKKVSPRATLFKEQGDALKDRVALLRAYLLYKDETQLEAFNTLTKETYEVQQTILKHPETPEEVKQTIQRSIDWRTYITDHVFPLAKEGKWEEAAQLSATTRDDIRSILKDFTTYSAEQEKKREVAIKKIHDSSLAVQNVILSALVFCISLACIIAWWFSNRLVKPIHSVIQKLKELSSNNGDLTARLHVSSKDEVGEIAISLNQTLDNFQNIIQEVKSISGEVKENSEQVTNDIITTTDKIDHITKTMSELEQGIHTQESSMQESSTAMEDIAISVQRIAQSTTHVAELAVFTAENAKEGEGRIEESISQMHSIHHSVDETAQVVNRLIQNTKQIDIALETITTIAEQTNLLALNAAIESARVGEQGKGFAVVAQEVGNLAEQSKQAAIEINNLITCIHDDTKLAITAMQNGQKEAAEGIHIIQEAGKSFSTIVEKISIITEQIQDVSSTTEEMSASTEEISSSLTNIASISTTVAAETSQTVLSTKEQSELMSSTATRSQQMNACATNLQTLVSQFKTDVTAKK</sequence>
<dbReference type="Proteomes" id="UP000027822">
    <property type="component" value="Unassembled WGS sequence"/>
</dbReference>
<dbReference type="Gene3D" id="6.10.340.10">
    <property type="match status" value="1"/>
</dbReference>
<dbReference type="SMART" id="SM00304">
    <property type="entry name" value="HAMP"/>
    <property type="match status" value="1"/>
</dbReference>
<keyword evidence="2" id="KW-1003">Cell membrane</keyword>
<feature type="transmembrane region" description="Helical" evidence="7">
    <location>
        <begin position="12"/>
        <end position="32"/>
    </location>
</feature>
<dbReference type="Gene3D" id="1.10.287.950">
    <property type="entry name" value="Methyl-accepting chemotaxis protein"/>
    <property type="match status" value="1"/>
</dbReference>
<dbReference type="Pfam" id="PF00672">
    <property type="entry name" value="HAMP"/>
    <property type="match status" value="1"/>
</dbReference>
<dbReference type="RefSeq" id="WP_034640062.1">
    <property type="nucleotide sequence ID" value="NZ_CBCSJC010000027.1"/>
</dbReference>
<dbReference type="CDD" id="cd11386">
    <property type="entry name" value="MCP_signal"/>
    <property type="match status" value="1"/>
</dbReference>
<feature type="transmembrane region" description="Helical" evidence="7">
    <location>
        <begin position="182"/>
        <end position="201"/>
    </location>
</feature>
<dbReference type="STRING" id="574376.BAMA_03495"/>
<keyword evidence="11" id="KW-1185">Reference proteome</keyword>
<dbReference type="PRINTS" id="PR00260">
    <property type="entry name" value="CHEMTRNSDUCR"/>
</dbReference>
<evidence type="ECO:0000256" key="2">
    <source>
        <dbReference type="ARBA" id="ARBA00022475"/>
    </source>
</evidence>
<evidence type="ECO:0000313" key="10">
    <source>
        <dbReference type="EMBL" id="KEK18851.1"/>
    </source>
</evidence>
<keyword evidence="7" id="KW-1133">Transmembrane helix</keyword>
<evidence type="ECO:0008006" key="12">
    <source>
        <dbReference type="Google" id="ProtNLM"/>
    </source>
</evidence>
<gene>
    <name evidence="10" type="ORF">BAMA_03495</name>
</gene>
<dbReference type="PROSITE" id="PS50885">
    <property type="entry name" value="HAMP"/>
    <property type="match status" value="1"/>
</dbReference>
<dbReference type="GO" id="GO:0005886">
    <property type="term" value="C:plasma membrane"/>
    <property type="evidence" value="ECO:0007669"/>
    <property type="project" value="UniProtKB-SubCell"/>
</dbReference>
<dbReference type="AlphaFoldDB" id="A0A073JX72"/>
<keyword evidence="4 6" id="KW-0807">Transducer</keyword>
<keyword evidence="7" id="KW-0812">Transmembrane</keyword>
<evidence type="ECO:0000313" key="11">
    <source>
        <dbReference type="Proteomes" id="UP000027822"/>
    </source>
</evidence>
<feature type="domain" description="HAMP" evidence="9">
    <location>
        <begin position="203"/>
        <end position="257"/>
    </location>
</feature>
<evidence type="ECO:0000256" key="6">
    <source>
        <dbReference type="PROSITE-ProRule" id="PRU00284"/>
    </source>
</evidence>
<comment type="similarity">
    <text evidence="5">Belongs to the methyl-accepting chemotaxis (MCP) protein family.</text>
</comment>
<dbReference type="InterPro" id="IPR004090">
    <property type="entry name" value="Chemotax_Me-accpt_rcpt"/>
</dbReference>
<keyword evidence="3 7" id="KW-0472">Membrane</keyword>
<dbReference type="CDD" id="cd06225">
    <property type="entry name" value="HAMP"/>
    <property type="match status" value="1"/>
</dbReference>
<dbReference type="eggNOG" id="COG0840">
    <property type="taxonomic scope" value="Bacteria"/>
</dbReference>
<dbReference type="Pfam" id="PF00015">
    <property type="entry name" value="MCPsignal"/>
    <property type="match status" value="1"/>
</dbReference>
<name>A0A073JX72_9BACI</name>
<organism evidence="10 11">
    <name type="scientific">Bacillus manliponensis</name>
    <dbReference type="NCBI Taxonomy" id="574376"/>
    <lineage>
        <taxon>Bacteria</taxon>
        <taxon>Bacillati</taxon>
        <taxon>Bacillota</taxon>
        <taxon>Bacilli</taxon>
        <taxon>Bacillales</taxon>
        <taxon>Bacillaceae</taxon>
        <taxon>Bacillus</taxon>
        <taxon>Bacillus cereus group</taxon>
    </lineage>
</organism>
<dbReference type="OrthoDB" id="2168386at2"/>
<dbReference type="GO" id="GO:0004888">
    <property type="term" value="F:transmembrane signaling receptor activity"/>
    <property type="evidence" value="ECO:0007669"/>
    <property type="project" value="InterPro"/>
</dbReference>